<name>A0A402AHF7_9CHLR</name>
<keyword evidence="1" id="KW-0812">Transmembrane</keyword>
<accession>A0A402AHF7</accession>
<dbReference type="Proteomes" id="UP000287188">
    <property type="component" value="Unassembled WGS sequence"/>
</dbReference>
<dbReference type="EMBL" id="BIFS01000001">
    <property type="protein sequence ID" value="GCE18495.1"/>
    <property type="molecule type" value="Genomic_DNA"/>
</dbReference>
<sequence>MVQDVLKKVNAVSFVHITDDKTGDTVLHIPAWVIAVVAIVIFSLIRLRRALS</sequence>
<evidence type="ECO:0000256" key="1">
    <source>
        <dbReference type="SAM" id="Phobius"/>
    </source>
</evidence>
<protein>
    <submittedName>
        <fullName evidence="2">Uncharacterized protein</fullName>
    </submittedName>
</protein>
<gene>
    <name evidence="2" type="ORF">KDK_22950</name>
</gene>
<reference evidence="3" key="1">
    <citation type="submission" date="2018-12" db="EMBL/GenBank/DDBJ databases">
        <title>Tengunoibacter tsumagoiensis gen. nov., sp. nov., Dictyobacter kobayashii sp. nov., D. alpinus sp. nov., and D. joshuensis sp. nov. and description of Dictyobacteraceae fam. nov. within the order Ktedonobacterales isolated from Tengu-no-mugimeshi.</title>
        <authorList>
            <person name="Wang C.M."/>
            <person name="Zheng Y."/>
            <person name="Sakai Y."/>
            <person name="Toyoda A."/>
            <person name="Minakuchi Y."/>
            <person name="Abe K."/>
            <person name="Yokota A."/>
            <person name="Yabe S."/>
        </authorList>
    </citation>
    <scope>NUCLEOTIDE SEQUENCE [LARGE SCALE GENOMIC DNA]</scope>
    <source>
        <strain evidence="3">Uno11</strain>
    </source>
</reference>
<proteinExistence type="predicted"/>
<keyword evidence="1" id="KW-0472">Membrane</keyword>
<dbReference type="AlphaFoldDB" id="A0A402AHF7"/>
<evidence type="ECO:0000313" key="2">
    <source>
        <dbReference type="EMBL" id="GCE18495.1"/>
    </source>
</evidence>
<comment type="caution">
    <text evidence="2">The sequence shown here is derived from an EMBL/GenBank/DDBJ whole genome shotgun (WGS) entry which is preliminary data.</text>
</comment>
<keyword evidence="3" id="KW-1185">Reference proteome</keyword>
<keyword evidence="1" id="KW-1133">Transmembrane helix</keyword>
<organism evidence="2 3">
    <name type="scientific">Dictyobacter kobayashii</name>
    <dbReference type="NCBI Taxonomy" id="2014872"/>
    <lineage>
        <taxon>Bacteria</taxon>
        <taxon>Bacillati</taxon>
        <taxon>Chloroflexota</taxon>
        <taxon>Ktedonobacteria</taxon>
        <taxon>Ktedonobacterales</taxon>
        <taxon>Dictyobacteraceae</taxon>
        <taxon>Dictyobacter</taxon>
    </lineage>
</organism>
<dbReference type="RefSeq" id="WP_161977287.1">
    <property type="nucleotide sequence ID" value="NZ_BIFS01000001.1"/>
</dbReference>
<evidence type="ECO:0000313" key="3">
    <source>
        <dbReference type="Proteomes" id="UP000287188"/>
    </source>
</evidence>
<feature type="transmembrane region" description="Helical" evidence="1">
    <location>
        <begin position="29"/>
        <end position="47"/>
    </location>
</feature>